<keyword evidence="6 8" id="KW-0539">Nucleus</keyword>
<feature type="domain" description="Homeobox" evidence="13">
    <location>
        <begin position="88"/>
        <end position="148"/>
    </location>
</feature>
<feature type="DNA-binding region" description="Homeobox" evidence="8">
    <location>
        <begin position="90"/>
        <end position="149"/>
    </location>
</feature>
<evidence type="ECO:0000313" key="15">
    <source>
        <dbReference type="Proteomes" id="UP000825729"/>
    </source>
</evidence>
<dbReference type="InterPro" id="IPR000047">
    <property type="entry name" value="HTH_motif"/>
</dbReference>
<dbReference type="AlphaFoldDB" id="A0AAV7DZA1"/>
<keyword evidence="2 10" id="KW-0805">Transcription regulation</keyword>
<dbReference type="GO" id="GO:0045893">
    <property type="term" value="P:positive regulation of DNA-templated transcription"/>
    <property type="evidence" value="ECO:0007669"/>
    <property type="project" value="TreeGrafter"/>
</dbReference>
<feature type="coiled-coil region" evidence="11">
    <location>
        <begin position="140"/>
        <end position="195"/>
    </location>
</feature>
<evidence type="ECO:0000256" key="8">
    <source>
        <dbReference type="PROSITE-ProRule" id="PRU00108"/>
    </source>
</evidence>
<proteinExistence type="inferred from homology"/>
<comment type="subcellular location">
    <subcellularLocation>
        <location evidence="1 8 9">Nucleus</location>
    </subcellularLocation>
</comment>
<dbReference type="Pfam" id="PF00046">
    <property type="entry name" value="Homeodomain"/>
    <property type="match status" value="1"/>
</dbReference>
<name>A0AAV7DZA1_ARIFI</name>
<protein>
    <recommendedName>
        <fullName evidence="10">Homeobox-leucine zipper protein</fullName>
    </recommendedName>
    <alternativeName>
        <fullName evidence="10">HD-ZIP protein</fullName>
    </alternativeName>
    <alternativeName>
        <fullName evidence="10">Homeodomain transcription factor</fullName>
    </alternativeName>
</protein>
<dbReference type="PROSITE" id="PS50071">
    <property type="entry name" value="HOMEOBOX_2"/>
    <property type="match status" value="1"/>
</dbReference>
<sequence length="276" mass="31433">MKPDCLLWAAKSVTTTSRPTDLGKSRQGPDRVRYSSLMTRKKMTIPGLEDDLLFFSHHASALCNPINVVVPEGGKPKRRRRKGRGDAPGAEPKKRKLTAEQVNFLEVNFGNEHKLESARKDRLAAQLGLDPRTVAVWFQNRRARWRSKHLEEEYSRLKATHEGVVLEKCHLEAEVINLREQLSKAEEEIKKLSGERERSCSPSCSSFSVDADRYPDLFGDFRAEQNQSLLYMLENNYISVFRFESPFPSSASADRVAPLYHQFVVWCAILLAVVLS</sequence>
<dbReference type="GO" id="GO:0005634">
    <property type="term" value="C:nucleus"/>
    <property type="evidence" value="ECO:0007669"/>
    <property type="project" value="UniProtKB-SubCell"/>
</dbReference>
<dbReference type="SMART" id="SM00389">
    <property type="entry name" value="HOX"/>
    <property type="match status" value="1"/>
</dbReference>
<evidence type="ECO:0000256" key="4">
    <source>
        <dbReference type="ARBA" id="ARBA00023155"/>
    </source>
</evidence>
<dbReference type="GO" id="GO:0043565">
    <property type="term" value="F:sequence-specific DNA binding"/>
    <property type="evidence" value="ECO:0007669"/>
    <property type="project" value="TreeGrafter"/>
</dbReference>
<keyword evidence="3 8" id="KW-0238">DNA-binding</keyword>
<dbReference type="CDD" id="cd00086">
    <property type="entry name" value="homeodomain"/>
    <property type="match status" value="1"/>
</dbReference>
<dbReference type="GO" id="GO:0009725">
    <property type="term" value="P:response to hormone"/>
    <property type="evidence" value="ECO:0007669"/>
    <property type="project" value="UniProtKB-ARBA"/>
</dbReference>
<evidence type="ECO:0000256" key="5">
    <source>
        <dbReference type="ARBA" id="ARBA00023163"/>
    </source>
</evidence>
<dbReference type="GO" id="GO:0000981">
    <property type="term" value="F:DNA-binding transcription factor activity, RNA polymerase II-specific"/>
    <property type="evidence" value="ECO:0007669"/>
    <property type="project" value="UniProtKB-UniRule"/>
</dbReference>
<evidence type="ECO:0000256" key="2">
    <source>
        <dbReference type="ARBA" id="ARBA00023015"/>
    </source>
</evidence>
<reference evidence="14 15" key="1">
    <citation type="submission" date="2021-07" db="EMBL/GenBank/DDBJ databases">
        <title>The Aristolochia fimbriata genome: insights into angiosperm evolution, floral development and chemical biosynthesis.</title>
        <authorList>
            <person name="Jiao Y."/>
        </authorList>
    </citation>
    <scope>NUCLEOTIDE SEQUENCE [LARGE SCALE GENOMIC DNA]</scope>
    <source>
        <strain evidence="14">IBCAS-2021</strain>
        <tissue evidence="14">Leaf</tissue>
    </source>
</reference>
<evidence type="ECO:0000256" key="10">
    <source>
        <dbReference type="RuleBase" id="RU369038"/>
    </source>
</evidence>
<keyword evidence="4 8" id="KW-0371">Homeobox</keyword>
<dbReference type="FunFam" id="1.10.10.60:FF:000241">
    <property type="entry name" value="homeobox-leucine zipper protein ATHB-40"/>
    <property type="match status" value="1"/>
</dbReference>
<feature type="region of interest" description="Disordered" evidence="12">
    <location>
        <begin position="71"/>
        <end position="97"/>
    </location>
</feature>
<dbReference type="Proteomes" id="UP000825729">
    <property type="component" value="Unassembled WGS sequence"/>
</dbReference>
<dbReference type="InterPro" id="IPR001356">
    <property type="entry name" value="HD"/>
</dbReference>
<evidence type="ECO:0000256" key="7">
    <source>
        <dbReference type="ARBA" id="ARBA00025748"/>
    </source>
</evidence>
<dbReference type="SUPFAM" id="SSF46689">
    <property type="entry name" value="Homeodomain-like"/>
    <property type="match status" value="1"/>
</dbReference>
<evidence type="ECO:0000256" key="3">
    <source>
        <dbReference type="ARBA" id="ARBA00023125"/>
    </source>
</evidence>
<evidence type="ECO:0000256" key="11">
    <source>
        <dbReference type="SAM" id="Coils"/>
    </source>
</evidence>
<comment type="function">
    <text evidence="10">Transcription factor.</text>
</comment>
<evidence type="ECO:0000256" key="1">
    <source>
        <dbReference type="ARBA" id="ARBA00004123"/>
    </source>
</evidence>
<evidence type="ECO:0000256" key="6">
    <source>
        <dbReference type="ARBA" id="ARBA00023242"/>
    </source>
</evidence>
<keyword evidence="15" id="KW-1185">Reference proteome</keyword>
<evidence type="ECO:0000256" key="12">
    <source>
        <dbReference type="SAM" id="MobiDB-lite"/>
    </source>
</evidence>
<evidence type="ECO:0000313" key="14">
    <source>
        <dbReference type="EMBL" id="KAG9440927.1"/>
    </source>
</evidence>
<comment type="similarity">
    <text evidence="7 10">Belongs to the HD-ZIP homeobox family. Class I subfamily.</text>
</comment>
<evidence type="ECO:0000256" key="9">
    <source>
        <dbReference type="RuleBase" id="RU000682"/>
    </source>
</evidence>
<keyword evidence="5 10" id="KW-0804">Transcription</keyword>
<comment type="caution">
    <text evidence="14">The sequence shown here is derived from an EMBL/GenBank/DDBJ whole genome shotgun (WGS) entry which is preliminary data.</text>
</comment>
<gene>
    <name evidence="14" type="ORF">H6P81_021092</name>
</gene>
<keyword evidence="11" id="KW-0175">Coiled coil</keyword>
<dbReference type="EMBL" id="JAINDJ010000008">
    <property type="protein sequence ID" value="KAG9440927.1"/>
    <property type="molecule type" value="Genomic_DNA"/>
</dbReference>
<dbReference type="PROSITE" id="PS00027">
    <property type="entry name" value="HOMEOBOX_1"/>
    <property type="match status" value="1"/>
</dbReference>
<dbReference type="InterPro" id="IPR017970">
    <property type="entry name" value="Homeobox_CS"/>
</dbReference>
<evidence type="ECO:0000259" key="13">
    <source>
        <dbReference type="PROSITE" id="PS50071"/>
    </source>
</evidence>
<dbReference type="Gene3D" id="1.10.10.60">
    <property type="entry name" value="Homeodomain-like"/>
    <property type="match status" value="1"/>
</dbReference>
<organism evidence="14 15">
    <name type="scientific">Aristolochia fimbriata</name>
    <name type="common">White veined hardy Dutchman's pipe vine</name>
    <dbReference type="NCBI Taxonomy" id="158543"/>
    <lineage>
        <taxon>Eukaryota</taxon>
        <taxon>Viridiplantae</taxon>
        <taxon>Streptophyta</taxon>
        <taxon>Embryophyta</taxon>
        <taxon>Tracheophyta</taxon>
        <taxon>Spermatophyta</taxon>
        <taxon>Magnoliopsida</taxon>
        <taxon>Magnoliidae</taxon>
        <taxon>Piperales</taxon>
        <taxon>Aristolochiaceae</taxon>
        <taxon>Aristolochia</taxon>
    </lineage>
</organism>
<dbReference type="InterPro" id="IPR045224">
    <property type="entry name" value="HDZip_class_I_plant"/>
</dbReference>
<dbReference type="InterPro" id="IPR009057">
    <property type="entry name" value="Homeodomain-like_sf"/>
</dbReference>
<dbReference type="PANTHER" id="PTHR24326:SF527">
    <property type="entry name" value="HOMEOBOX-LEUCINE ZIPPER PROTEIN ATHB-40"/>
    <property type="match status" value="1"/>
</dbReference>
<accession>A0AAV7DZA1</accession>
<dbReference type="PANTHER" id="PTHR24326">
    <property type="entry name" value="HOMEOBOX-LEUCINE ZIPPER PROTEIN"/>
    <property type="match status" value="1"/>
</dbReference>
<dbReference type="PRINTS" id="PR00031">
    <property type="entry name" value="HTHREPRESSR"/>
</dbReference>